<evidence type="ECO:0008006" key="8">
    <source>
        <dbReference type="Google" id="ProtNLM"/>
    </source>
</evidence>
<evidence type="ECO:0000256" key="4">
    <source>
        <dbReference type="ARBA" id="ARBA00022801"/>
    </source>
</evidence>
<keyword evidence="2" id="KW-0645">Protease</keyword>
<evidence type="ECO:0000256" key="3">
    <source>
        <dbReference type="ARBA" id="ARBA00022692"/>
    </source>
</evidence>
<evidence type="ECO:0000256" key="5">
    <source>
        <dbReference type="ARBA" id="ARBA00022989"/>
    </source>
</evidence>
<dbReference type="GO" id="GO:0004252">
    <property type="term" value="F:serine-type endopeptidase activity"/>
    <property type="evidence" value="ECO:0007669"/>
    <property type="project" value="InterPro"/>
</dbReference>
<dbReference type="GO" id="GO:0006465">
    <property type="term" value="P:signal peptide processing"/>
    <property type="evidence" value="ECO:0007669"/>
    <property type="project" value="InterPro"/>
</dbReference>
<dbReference type="AlphaFoldDB" id="A0A0B7B8S1"/>
<evidence type="ECO:0000256" key="1">
    <source>
        <dbReference type="ARBA" id="ARBA00004167"/>
    </source>
</evidence>
<keyword evidence="6" id="KW-0472">Membrane</keyword>
<name>A0A0B7B8S1_9EUPU</name>
<dbReference type="InterPro" id="IPR019533">
    <property type="entry name" value="Peptidase_S26"/>
</dbReference>
<evidence type="ECO:0000313" key="7">
    <source>
        <dbReference type="EMBL" id="CEK89734.1"/>
    </source>
</evidence>
<dbReference type="CDD" id="cd06530">
    <property type="entry name" value="S26_SPase_I"/>
    <property type="match status" value="1"/>
</dbReference>
<keyword evidence="3" id="KW-0812">Transmembrane</keyword>
<reference evidence="7" key="1">
    <citation type="submission" date="2014-12" db="EMBL/GenBank/DDBJ databases">
        <title>Insight into the proteome of Arion vulgaris.</title>
        <authorList>
            <person name="Aradska J."/>
            <person name="Bulat T."/>
            <person name="Smidak R."/>
            <person name="Sarate P."/>
            <person name="Gangsoo J."/>
            <person name="Sialana F."/>
            <person name="Bilban M."/>
            <person name="Lubec G."/>
        </authorList>
    </citation>
    <scope>NUCLEOTIDE SEQUENCE</scope>
    <source>
        <tissue evidence="7">Skin</tissue>
    </source>
</reference>
<proteinExistence type="predicted"/>
<evidence type="ECO:0000256" key="2">
    <source>
        <dbReference type="ARBA" id="ARBA00022670"/>
    </source>
</evidence>
<protein>
    <recommendedName>
        <fullName evidence="8">Peptidase S26 domain-containing protein</fullName>
    </recommendedName>
</protein>
<organism evidence="7">
    <name type="scientific">Arion vulgaris</name>
    <dbReference type="NCBI Taxonomy" id="1028688"/>
    <lineage>
        <taxon>Eukaryota</taxon>
        <taxon>Metazoa</taxon>
        <taxon>Spiralia</taxon>
        <taxon>Lophotrochozoa</taxon>
        <taxon>Mollusca</taxon>
        <taxon>Gastropoda</taxon>
        <taxon>Heterobranchia</taxon>
        <taxon>Euthyneura</taxon>
        <taxon>Panpulmonata</taxon>
        <taxon>Eupulmonata</taxon>
        <taxon>Stylommatophora</taxon>
        <taxon>Helicina</taxon>
        <taxon>Arionoidea</taxon>
        <taxon>Arionidae</taxon>
        <taxon>Arion</taxon>
    </lineage>
</organism>
<dbReference type="InterPro" id="IPR036286">
    <property type="entry name" value="LexA/Signal_pep-like_sf"/>
</dbReference>
<sequence length="71" mass="8096">MGWMRQLVRGVILFIPPYIAFSDIFYCVRTVDGVSMQPTLNPEGKNTDFVLLDRWAAANLQFDRGDVVSLM</sequence>
<evidence type="ECO:0000256" key="6">
    <source>
        <dbReference type="ARBA" id="ARBA00023136"/>
    </source>
</evidence>
<comment type="subcellular location">
    <subcellularLocation>
        <location evidence="1">Membrane</location>
        <topology evidence="1">Single-pass membrane protein</topology>
    </subcellularLocation>
</comment>
<keyword evidence="4" id="KW-0378">Hydrolase</keyword>
<accession>A0A0B7B8S1</accession>
<dbReference type="GO" id="GO:0042720">
    <property type="term" value="C:mitochondrial inner membrane peptidase complex"/>
    <property type="evidence" value="ECO:0007669"/>
    <property type="project" value="InterPro"/>
</dbReference>
<dbReference type="InterPro" id="IPR037730">
    <property type="entry name" value="IMP2"/>
</dbReference>
<dbReference type="GO" id="GO:0006627">
    <property type="term" value="P:protein processing involved in protein targeting to mitochondrion"/>
    <property type="evidence" value="ECO:0007669"/>
    <property type="project" value="InterPro"/>
</dbReference>
<dbReference type="EMBL" id="HACG01042869">
    <property type="protein sequence ID" value="CEK89734.1"/>
    <property type="molecule type" value="Transcribed_RNA"/>
</dbReference>
<dbReference type="SUPFAM" id="SSF51306">
    <property type="entry name" value="LexA/Signal peptidase"/>
    <property type="match status" value="1"/>
</dbReference>
<keyword evidence="5" id="KW-1133">Transmembrane helix</keyword>
<dbReference type="PANTHER" id="PTHR46041">
    <property type="entry name" value="MITOCHONDRIAL INNER MEMBRANE PROTEASE SUBUNIT 2"/>
    <property type="match status" value="1"/>
</dbReference>
<dbReference type="PANTHER" id="PTHR46041:SF2">
    <property type="entry name" value="MITOCHONDRIAL INNER MEMBRANE PROTEASE SUBUNIT 2"/>
    <property type="match status" value="1"/>
</dbReference>
<gene>
    <name evidence="7" type="primary">ORF172610</name>
</gene>